<organism evidence="1 2">
    <name type="scientific">Steinernema carpocapsae</name>
    <name type="common">Entomopathogenic nematode</name>
    <dbReference type="NCBI Taxonomy" id="34508"/>
    <lineage>
        <taxon>Eukaryota</taxon>
        <taxon>Metazoa</taxon>
        <taxon>Ecdysozoa</taxon>
        <taxon>Nematoda</taxon>
        <taxon>Chromadorea</taxon>
        <taxon>Rhabditida</taxon>
        <taxon>Tylenchina</taxon>
        <taxon>Panagrolaimomorpha</taxon>
        <taxon>Strongyloidoidea</taxon>
        <taxon>Steinernematidae</taxon>
        <taxon>Steinernema</taxon>
    </lineage>
</organism>
<dbReference type="AlphaFoldDB" id="A0A4V6A570"/>
<dbReference type="Proteomes" id="UP000298663">
    <property type="component" value="Unassembled WGS sequence"/>
</dbReference>
<accession>A0A4V6A570</accession>
<evidence type="ECO:0000313" key="2">
    <source>
        <dbReference type="Proteomes" id="UP000298663"/>
    </source>
</evidence>
<sequence>MRHRHSSPTISVSLEGPITERRQLRIPFPIKTFFARRGACHYGRARERSVVGYFKKISHVQIPVWTEEGLGNKSF</sequence>
<protein>
    <submittedName>
        <fullName evidence="1">Uncharacterized protein</fullName>
    </submittedName>
</protein>
<dbReference type="EMBL" id="AZBU02000003">
    <property type="protein sequence ID" value="TKR89585.1"/>
    <property type="molecule type" value="Genomic_DNA"/>
</dbReference>
<reference evidence="1 2" key="2">
    <citation type="journal article" date="2019" name="G3 (Bethesda)">
        <title>Hybrid Assembly of the Genome of the Entomopathogenic Nematode Steinernema carpocapsae Identifies the X-Chromosome.</title>
        <authorList>
            <person name="Serra L."/>
            <person name="Macchietto M."/>
            <person name="Macias-Munoz A."/>
            <person name="McGill C.J."/>
            <person name="Rodriguez I.M."/>
            <person name="Rodriguez B."/>
            <person name="Murad R."/>
            <person name="Mortazavi A."/>
        </authorList>
    </citation>
    <scope>NUCLEOTIDE SEQUENCE [LARGE SCALE GENOMIC DNA]</scope>
    <source>
        <strain evidence="1 2">ALL</strain>
    </source>
</reference>
<proteinExistence type="predicted"/>
<comment type="caution">
    <text evidence="1">The sequence shown here is derived from an EMBL/GenBank/DDBJ whole genome shotgun (WGS) entry which is preliminary data.</text>
</comment>
<keyword evidence="2" id="KW-1185">Reference proteome</keyword>
<name>A0A4V6A570_STECR</name>
<evidence type="ECO:0000313" key="1">
    <source>
        <dbReference type="EMBL" id="TKR89585.1"/>
    </source>
</evidence>
<gene>
    <name evidence="1" type="ORF">L596_013664</name>
</gene>
<reference evidence="1 2" key="1">
    <citation type="journal article" date="2015" name="Genome Biol.">
        <title>Comparative genomics of Steinernema reveals deeply conserved gene regulatory networks.</title>
        <authorList>
            <person name="Dillman A.R."/>
            <person name="Macchietto M."/>
            <person name="Porter C.F."/>
            <person name="Rogers A."/>
            <person name="Williams B."/>
            <person name="Antoshechkin I."/>
            <person name="Lee M.M."/>
            <person name="Goodwin Z."/>
            <person name="Lu X."/>
            <person name="Lewis E.E."/>
            <person name="Goodrich-Blair H."/>
            <person name="Stock S.P."/>
            <person name="Adams B.J."/>
            <person name="Sternberg P.W."/>
            <person name="Mortazavi A."/>
        </authorList>
    </citation>
    <scope>NUCLEOTIDE SEQUENCE [LARGE SCALE GENOMIC DNA]</scope>
    <source>
        <strain evidence="1 2">ALL</strain>
    </source>
</reference>